<dbReference type="AlphaFoldDB" id="A0A439CVY3"/>
<feature type="region of interest" description="Disordered" evidence="1">
    <location>
        <begin position="1"/>
        <end position="102"/>
    </location>
</feature>
<evidence type="ECO:0000313" key="4">
    <source>
        <dbReference type="Proteomes" id="UP000286045"/>
    </source>
</evidence>
<dbReference type="STRING" id="363999.A0A439CVY3"/>
<dbReference type="Gene3D" id="3.40.50.410">
    <property type="entry name" value="von Willebrand factor, type A domain"/>
    <property type="match status" value="1"/>
</dbReference>
<reference evidence="3 4" key="1">
    <citation type="submission" date="2018-12" db="EMBL/GenBank/DDBJ databases">
        <title>Draft genome sequence of Xylaria grammica IHI A82.</title>
        <authorList>
            <person name="Buettner E."/>
            <person name="Kellner H."/>
        </authorList>
    </citation>
    <scope>NUCLEOTIDE SEQUENCE [LARGE SCALE GENOMIC DNA]</scope>
    <source>
        <strain evidence="3 4">IHI A82</strain>
    </source>
</reference>
<comment type="caution">
    <text evidence="3">The sequence shown here is derived from an EMBL/GenBank/DDBJ whole genome shotgun (WGS) entry which is preliminary data.</text>
</comment>
<sequence length="388" mass="43577">MPKSTDQMLSPSESTNDKRSSSFSLSGGFQSVRRAVSGRGRRSEKDAKNEKDTEALAENLASSSLTDPPPAYTLTKAEDSSQSTPDSPAQKAPPRVLSLYSRLRGPASTTTEADKFRFLAEFDTVFLIDDSSSMSWNDRGSSTLRSGELSRWEQTRNAIEQIVPICMQYDQDGVDIYFLNDPYHMNFFDDPHENEPGWSRVAFKEEGKASHAYIGISDPSDVRTVFNSRRPMLNTPTGKRLGEIMETYVNCYEAREARRETPPKPLNIIVITDGEASDKDSLRDNLIRQAERLDALCAPYHQLGVQFFQVGKDEWAARHLRELDDGLGKYRKGKELRDIVDCVTHEQLAGENNRSQLTADIILKIVLGAVNRHLDNQRIRQGLLVAPT</sequence>
<accession>A0A439CVY3</accession>
<dbReference type="Proteomes" id="UP000286045">
    <property type="component" value="Unassembled WGS sequence"/>
</dbReference>
<name>A0A439CVY3_9PEZI</name>
<proteinExistence type="predicted"/>
<feature type="compositionally biased region" description="Low complexity" evidence="1">
    <location>
        <begin position="21"/>
        <end position="38"/>
    </location>
</feature>
<protein>
    <recommendedName>
        <fullName evidence="2">VWFA domain-containing protein</fullName>
    </recommendedName>
</protein>
<organism evidence="3 4">
    <name type="scientific">Xylaria grammica</name>
    <dbReference type="NCBI Taxonomy" id="363999"/>
    <lineage>
        <taxon>Eukaryota</taxon>
        <taxon>Fungi</taxon>
        <taxon>Dikarya</taxon>
        <taxon>Ascomycota</taxon>
        <taxon>Pezizomycotina</taxon>
        <taxon>Sordariomycetes</taxon>
        <taxon>Xylariomycetidae</taxon>
        <taxon>Xylariales</taxon>
        <taxon>Xylariaceae</taxon>
        <taxon>Xylaria</taxon>
    </lineage>
</organism>
<dbReference type="PROSITE" id="PS50234">
    <property type="entry name" value="VWFA"/>
    <property type="match status" value="1"/>
</dbReference>
<evidence type="ECO:0000256" key="1">
    <source>
        <dbReference type="SAM" id="MobiDB-lite"/>
    </source>
</evidence>
<keyword evidence="4" id="KW-1185">Reference proteome</keyword>
<dbReference type="EMBL" id="RYZI01000345">
    <property type="protein sequence ID" value="RWA06342.1"/>
    <property type="molecule type" value="Genomic_DNA"/>
</dbReference>
<dbReference type="InterPro" id="IPR036465">
    <property type="entry name" value="vWFA_dom_sf"/>
</dbReference>
<feature type="domain" description="VWFA" evidence="2">
    <location>
        <begin position="123"/>
        <end position="365"/>
    </location>
</feature>
<dbReference type="SUPFAM" id="SSF53300">
    <property type="entry name" value="vWA-like"/>
    <property type="match status" value="1"/>
</dbReference>
<dbReference type="PANTHER" id="PTHR34706:SF1">
    <property type="entry name" value="VWFA DOMAIN-CONTAINING PROTEIN"/>
    <property type="match status" value="1"/>
</dbReference>
<gene>
    <name evidence="3" type="ORF">EKO27_g8762</name>
</gene>
<evidence type="ECO:0000259" key="2">
    <source>
        <dbReference type="PROSITE" id="PS50234"/>
    </source>
</evidence>
<dbReference type="InterPro" id="IPR002035">
    <property type="entry name" value="VWF_A"/>
</dbReference>
<evidence type="ECO:0000313" key="3">
    <source>
        <dbReference type="EMBL" id="RWA06342.1"/>
    </source>
</evidence>
<feature type="compositionally biased region" description="Basic and acidic residues" evidence="1">
    <location>
        <begin position="41"/>
        <end position="54"/>
    </location>
</feature>
<feature type="compositionally biased region" description="Polar residues" evidence="1">
    <location>
        <begin position="1"/>
        <end position="14"/>
    </location>
</feature>
<dbReference type="PANTHER" id="PTHR34706">
    <property type="entry name" value="SLR1338 PROTEIN"/>
    <property type="match status" value="1"/>
</dbReference>